<dbReference type="AlphaFoldDB" id="A0A6P2H2Y7"/>
<dbReference type="Gene3D" id="3.40.190.10">
    <property type="entry name" value="Periplasmic binding protein-like II"/>
    <property type="match status" value="2"/>
</dbReference>
<comment type="similarity">
    <text evidence="1">Belongs to the LysR transcriptional regulatory family.</text>
</comment>
<organism evidence="6 7">
    <name type="scientific">Burkholderia lata (strain ATCC 17760 / DSM 23089 / LMG 22485 / NCIMB 9086 / R18194 / 383)</name>
    <dbReference type="NCBI Taxonomy" id="482957"/>
    <lineage>
        <taxon>Bacteria</taxon>
        <taxon>Pseudomonadati</taxon>
        <taxon>Pseudomonadota</taxon>
        <taxon>Betaproteobacteria</taxon>
        <taxon>Burkholderiales</taxon>
        <taxon>Burkholderiaceae</taxon>
        <taxon>Burkholderia</taxon>
        <taxon>Burkholderia cepacia complex</taxon>
    </lineage>
</organism>
<evidence type="ECO:0000313" key="7">
    <source>
        <dbReference type="Proteomes" id="UP000494170"/>
    </source>
</evidence>
<feature type="domain" description="HTH lysR-type" evidence="5">
    <location>
        <begin position="15"/>
        <end position="72"/>
    </location>
</feature>
<evidence type="ECO:0000313" key="6">
    <source>
        <dbReference type="EMBL" id="VWB54614.1"/>
    </source>
</evidence>
<dbReference type="Gene3D" id="1.10.10.10">
    <property type="entry name" value="Winged helix-like DNA-binding domain superfamily/Winged helix DNA-binding domain"/>
    <property type="match status" value="1"/>
</dbReference>
<dbReference type="InterPro" id="IPR036390">
    <property type="entry name" value="WH_DNA-bd_sf"/>
</dbReference>
<dbReference type="InterPro" id="IPR005119">
    <property type="entry name" value="LysR_subst-bd"/>
</dbReference>
<dbReference type="PROSITE" id="PS50931">
    <property type="entry name" value="HTH_LYSR"/>
    <property type="match status" value="1"/>
</dbReference>
<dbReference type="EMBL" id="CABVPY010000012">
    <property type="protein sequence ID" value="VWB54614.1"/>
    <property type="molecule type" value="Genomic_DNA"/>
</dbReference>
<evidence type="ECO:0000256" key="4">
    <source>
        <dbReference type="ARBA" id="ARBA00023163"/>
    </source>
</evidence>
<keyword evidence="3" id="KW-0238">DNA-binding</keyword>
<dbReference type="SUPFAM" id="SSF46785">
    <property type="entry name" value="Winged helix' DNA-binding domain"/>
    <property type="match status" value="1"/>
</dbReference>
<dbReference type="PANTHER" id="PTHR30118:SF15">
    <property type="entry name" value="TRANSCRIPTIONAL REGULATORY PROTEIN"/>
    <property type="match status" value="1"/>
</dbReference>
<evidence type="ECO:0000256" key="2">
    <source>
        <dbReference type="ARBA" id="ARBA00023015"/>
    </source>
</evidence>
<dbReference type="Pfam" id="PF03466">
    <property type="entry name" value="LysR_substrate"/>
    <property type="match status" value="1"/>
</dbReference>
<evidence type="ECO:0000256" key="3">
    <source>
        <dbReference type="ARBA" id="ARBA00023125"/>
    </source>
</evidence>
<dbReference type="Pfam" id="PF00126">
    <property type="entry name" value="HTH_1"/>
    <property type="match status" value="1"/>
</dbReference>
<dbReference type="InterPro" id="IPR000847">
    <property type="entry name" value="LysR_HTH_N"/>
</dbReference>
<dbReference type="PANTHER" id="PTHR30118">
    <property type="entry name" value="HTH-TYPE TRANSCRIPTIONAL REGULATOR LEUO-RELATED"/>
    <property type="match status" value="1"/>
</dbReference>
<keyword evidence="4" id="KW-0804">Transcription</keyword>
<reference evidence="6 7" key="1">
    <citation type="submission" date="2019-09" db="EMBL/GenBank/DDBJ databases">
        <authorList>
            <person name="Depoorter E."/>
        </authorList>
    </citation>
    <scope>NUCLEOTIDE SEQUENCE [LARGE SCALE GENOMIC DNA]</scope>
    <source>
        <strain evidence="6">LMG 6863</strain>
    </source>
</reference>
<name>A0A6P2H2Y7_BURL3</name>
<proteinExistence type="inferred from homology"/>
<dbReference type="Proteomes" id="UP000494170">
    <property type="component" value="Unassembled WGS sequence"/>
</dbReference>
<accession>A0A6P2H2Y7</accession>
<dbReference type="PRINTS" id="PR00039">
    <property type="entry name" value="HTHLYSR"/>
</dbReference>
<dbReference type="SUPFAM" id="SSF53850">
    <property type="entry name" value="Periplasmic binding protein-like II"/>
    <property type="match status" value="1"/>
</dbReference>
<dbReference type="GO" id="GO:0003700">
    <property type="term" value="F:DNA-binding transcription factor activity"/>
    <property type="evidence" value="ECO:0007669"/>
    <property type="project" value="InterPro"/>
</dbReference>
<dbReference type="GO" id="GO:0003677">
    <property type="term" value="F:DNA binding"/>
    <property type="evidence" value="ECO:0007669"/>
    <property type="project" value="UniProtKB-KW"/>
</dbReference>
<keyword evidence="2" id="KW-0805">Transcription regulation</keyword>
<dbReference type="InterPro" id="IPR050389">
    <property type="entry name" value="LysR-type_TF"/>
</dbReference>
<evidence type="ECO:0000256" key="1">
    <source>
        <dbReference type="ARBA" id="ARBA00009437"/>
    </source>
</evidence>
<protein>
    <submittedName>
        <fullName evidence="6">LysR family transcriptional regulator</fullName>
    </submittedName>
</protein>
<gene>
    <name evidence="6" type="ORF">BLA6863_02511</name>
</gene>
<sequence>MSLYRSRQSGRSGRIDLNLVATLQAILDTGNASKAAIALGVTQPAISQNLRRLREHFGDELFVRSGNMLKPTPRMLALQPIIARLLRDLDMLSRPPDGFDPATAEQEFIVSLSEVAEFAVLPSVAAEFALHAPRCRIRGIRVHHSQLLSMLEQGEVDLAAGSLAGAAPSLRQQRLAEHRMVCMVSAQGKWASAPLTLQDYIDGRHVSVRRIADTTDPISERLQATGIHRNAVASVSSDFVAAQTVVKTDAICTVGEPAGRQLTALFPVRLHPVPFEVGTLTSRMIWHERFQRDASHIWLRKLVETAYRNWVSALV</sequence>
<evidence type="ECO:0000259" key="5">
    <source>
        <dbReference type="PROSITE" id="PS50931"/>
    </source>
</evidence>
<dbReference type="InterPro" id="IPR036388">
    <property type="entry name" value="WH-like_DNA-bd_sf"/>
</dbReference>